<dbReference type="AlphaFoldDB" id="A0A6G3TAF0"/>
<organism evidence="4 5">
    <name type="scientific">Streptomyces rubrogriseus</name>
    <dbReference type="NCBI Taxonomy" id="194673"/>
    <lineage>
        <taxon>Bacteria</taxon>
        <taxon>Bacillati</taxon>
        <taxon>Actinomycetota</taxon>
        <taxon>Actinomycetes</taxon>
        <taxon>Kitasatosporales</taxon>
        <taxon>Streptomycetaceae</taxon>
        <taxon>Streptomyces</taxon>
        <taxon>Streptomyces violaceoruber group</taxon>
    </lineage>
</organism>
<dbReference type="GO" id="GO:0003995">
    <property type="term" value="F:acyl-CoA dehydrogenase activity"/>
    <property type="evidence" value="ECO:0007669"/>
    <property type="project" value="TreeGrafter"/>
</dbReference>
<feature type="compositionally biased region" description="Low complexity" evidence="2">
    <location>
        <begin position="370"/>
        <end position="393"/>
    </location>
</feature>
<dbReference type="InterPro" id="IPR013107">
    <property type="entry name" value="Acyl-CoA_DH_C"/>
</dbReference>
<dbReference type="GO" id="GO:0050660">
    <property type="term" value="F:flavin adenine dinucleotide binding"/>
    <property type="evidence" value="ECO:0007669"/>
    <property type="project" value="InterPro"/>
</dbReference>
<dbReference type="PANTHER" id="PTHR48083:SF19">
    <property type="entry name" value="FLAVIN-DEPENDENT MONOOXYGENASE, OXYGENASE SUBUNIT HSAA"/>
    <property type="match status" value="1"/>
</dbReference>
<dbReference type="InterPro" id="IPR009100">
    <property type="entry name" value="AcylCoA_DH/oxidase_NM_dom_sf"/>
</dbReference>
<dbReference type="InterPro" id="IPR037069">
    <property type="entry name" value="AcylCoA_DH/ox_N_sf"/>
</dbReference>
<evidence type="ECO:0000313" key="5">
    <source>
        <dbReference type="Proteomes" id="UP000475666"/>
    </source>
</evidence>
<dbReference type="Gene3D" id="1.10.540.10">
    <property type="entry name" value="Acyl-CoA dehydrogenase/oxidase, N-terminal domain"/>
    <property type="match status" value="1"/>
</dbReference>
<dbReference type="RefSeq" id="WP_164272966.1">
    <property type="nucleotide sequence ID" value="NZ_JAAGMQ010000304.1"/>
</dbReference>
<dbReference type="InterPro" id="IPR050741">
    <property type="entry name" value="Acyl-CoA_dehydrogenase"/>
</dbReference>
<feature type="domain" description="Acyl-CoA dehydrogenase C-terminal" evidence="3">
    <location>
        <begin position="232"/>
        <end position="352"/>
    </location>
</feature>
<evidence type="ECO:0000256" key="2">
    <source>
        <dbReference type="SAM" id="MobiDB-lite"/>
    </source>
</evidence>
<dbReference type="Pfam" id="PF08028">
    <property type="entry name" value="Acyl-CoA_dh_2"/>
    <property type="match status" value="1"/>
</dbReference>
<dbReference type="PANTHER" id="PTHR48083">
    <property type="entry name" value="MEDIUM-CHAIN SPECIFIC ACYL-COA DEHYDROGENASE, MITOCHONDRIAL-RELATED"/>
    <property type="match status" value="1"/>
</dbReference>
<keyword evidence="1" id="KW-0560">Oxidoreductase</keyword>
<dbReference type="SUPFAM" id="SSF56645">
    <property type="entry name" value="Acyl-CoA dehydrogenase NM domain-like"/>
    <property type="match status" value="1"/>
</dbReference>
<evidence type="ECO:0000313" key="4">
    <source>
        <dbReference type="EMBL" id="NEC33592.1"/>
    </source>
</evidence>
<accession>A0A6G3TAF0</accession>
<evidence type="ECO:0000256" key="1">
    <source>
        <dbReference type="ARBA" id="ARBA00023002"/>
    </source>
</evidence>
<proteinExistence type="predicted"/>
<dbReference type="SUPFAM" id="SSF47203">
    <property type="entry name" value="Acyl-CoA dehydrogenase C-terminal domain-like"/>
    <property type="match status" value="1"/>
</dbReference>
<gene>
    <name evidence="4" type="ORF">G3I66_10430</name>
</gene>
<dbReference type="Gene3D" id="1.20.140.10">
    <property type="entry name" value="Butyryl-CoA Dehydrogenase, subunit A, domain 3"/>
    <property type="match status" value="1"/>
</dbReference>
<dbReference type="InterPro" id="IPR046373">
    <property type="entry name" value="Acyl-CoA_Oxase/DH_mid-dom_sf"/>
</dbReference>
<dbReference type="EMBL" id="JAAGMQ010000304">
    <property type="protein sequence ID" value="NEC33592.1"/>
    <property type="molecule type" value="Genomic_DNA"/>
</dbReference>
<dbReference type="GO" id="GO:0005737">
    <property type="term" value="C:cytoplasm"/>
    <property type="evidence" value="ECO:0007669"/>
    <property type="project" value="TreeGrafter"/>
</dbReference>
<sequence length="400" mass="42474">MTAPLREFPRDAVEHAVALAHRDHRVQETHRRLTDDVARAVTDVGFPRHFVPRRFGGRAGTFGELLTAATTLARTCAATAWCATLYAAHGRLASYLPEKAQRELWHSSPDARIAAAIMPPSGEANLEPGGWRLTGRWGFASGVDHADWVLLASWTPGRNVPERHRLFAVPRDELTVTDTWHTLGMRGTGSNTVEADGVLVPRHRTCTLSDLLLPLPGSARCHTVPYAMVGALMFALPVLGAARGALDAWTHAATERQGTAVPPASNTLTRAAARIRAAGLLLEAAAERADHAPVTPLLVAEGQRDAAAAVELCSEAVDQLLRASGSRGQAEDDPVQRHWRDITTAATHRALSIDAAASAYTPALFDRADPSTGVGAAAPGGPAGPPGRTATAPDTERRTA</sequence>
<dbReference type="InterPro" id="IPR036250">
    <property type="entry name" value="AcylCo_DH-like_C"/>
</dbReference>
<protein>
    <submittedName>
        <fullName evidence="4">Oxidoreductase</fullName>
    </submittedName>
</protein>
<dbReference type="PIRSF" id="PIRSF016578">
    <property type="entry name" value="HsaA"/>
    <property type="match status" value="1"/>
</dbReference>
<dbReference type="Gene3D" id="2.40.110.10">
    <property type="entry name" value="Butyryl-CoA Dehydrogenase, subunit A, domain 2"/>
    <property type="match status" value="1"/>
</dbReference>
<evidence type="ECO:0000259" key="3">
    <source>
        <dbReference type="Pfam" id="PF08028"/>
    </source>
</evidence>
<name>A0A6G3TAF0_9ACTN</name>
<dbReference type="Proteomes" id="UP000475666">
    <property type="component" value="Unassembled WGS sequence"/>
</dbReference>
<dbReference type="GO" id="GO:0033539">
    <property type="term" value="P:fatty acid beta-oxidation using acyl-CoA dehydrogenase"/>
    <property type="evidence" value="ECO:0007669"/>
    <property type="project" value="TreeGrafter"/>
</dbReference>
<feature type="region of interest" description="Disordered" evidence="2">
    <location>
        <begin position="367"/>
        <end position="400"/>
    </location>
</feature>
<comment type="caution">
    <text evidence="4">The sequence shown here is derived from an EMBL/GenBank/DDBJ whole genome shotgun (WGS) entry which is preliminary data.</text>
</comment>
<reference evidence="4 5" key="1">
    <citation type="submission" date="2020-01" db="EMBL/GenBank/DDBJ databases">
        <title>Insect and environment-associated Actinomycetes.</title>
        <authorList>
            <person name="Currrie C."/>
            <person name="Chevrette M."/>
            <person name="Carlson C."/>
            <person name="Stubbendieck R."/>
            <person name="Wendt-Pienkowski E."/>
        </authorList>
    </citation>
    <scope>NUCLEOTIDE SEQUENCE [LARGE SCALE GENOMIC DNA]</scope>
    <source>
        <strain evidence="4 5">SID7739</strain>
    </source>
</reference>
<dbReference type="GO" id="GO:0016712">
    <property type="term" value="F:oxidoreductase activity, acting on paired donors, with incorporation or reduction of molecular oxygen, reduced flavin or flavoprotein as one donor, and incorporation of one atom of oxygen"/>
    <property type="evidence" value="ECO:0007669"/>
    <property type="project" value="TreeGrafter"/>
</dbReference>